<dbReference type="Proteomes" id="UP000004810">
    <property type="component" value="Unassembled WGS sequence"/>
</dbReference>
<reference evidence="1" key="1">
    <citation type="submission" date="2012-08" db="EMBL/GenBank/DDBJ databases">
        <title>The Genome Sequence of Wuchereria bancrofti.</title>
        <authorList>
            <consortium name="The Broad Institute Genome Sequencing Platform"/>
            <consortium name="Broad Institute Genome Sequencing Center for Infectious Disease"/>
            <person name="Nutman T.B."/>
            <person name="Fink D.L."/>
            <person name="Russ C."/>
            <person name="Young S."/>
            <person name="Zeng Q."/>
            <person name="Koehrsen M."/>
            <person name="Alvarado L."/>
            <person name="Berlin A."/>
            <person name="Borenstein D."/>
            <person name="Chapman S.B."/>
            <person name="Chen Z."/>
            <person name="Engels R."/>
            <person name="Freedman E."/>
            <person name="Gellesch M."/>
            <person name="Goldberg J."/>
            <person name="Griggs A."/>
            <person name="Gujja S."/>
            <person name="Heilman E.R."/>
            <person name="Heiman D."/>
            <person name="Hepburn T."/>
            <person name="Howarth C."/>
            <person name="Jen D."/>
            <person name="Larson L."/>
            <person name="Lewis B."/>
            <person name="Mehta T."/>
            <person name="Park D."/>
            <person name="Pearson M."/>
            <person name="Richards J."/>
            <person name="Roberts A."/>
            <person name="Saif S."/>
            <person name="Shea T."/>
            <person name="Shenoy N."/>
            <person name="Sisk P."/>
            <person name="Stolte C."/>
            <person name="Sykes S."/>
            <person name="Walk T."/>
            <person name="White J."/>
            <person name="Yandava C."/>
            <person name="Haas B."/>
            <person name="Henn M.R."/>
            <person name="Nusbaum C."/>
            <person name="Birren B."/>
        </authorList>
    </citation>
    <scope>NUCLEOTIDE SEQUENCE</scope>
</reference>
<gene>
    <name evidence="2" type="ORF">WBA_LOCUS3820</name>
    <name evidence="1" type="ORF">WUBG_10180</name>
</gene>
<dbReference type="EMBL" id="ADBV01006068">
    <property type="protein sequence ID" value="EJW78910.1"/>
    <property type="molecule type" value="Genomic_DNA"/>
</dbReference>
<protein>
    <submittedName>
        <fullName evidence="1">Uncharacterized protein</fullName>
    </submittedName>
</protein>
<evidence type="ECO:0000313" key="4">
    <source>
        <dbReference type="Proteomes" id="UP000270924"/>
    </source>
</evidence>
<reference evidence="3" key="2">
    <citation type="submission" date="2012-08" db="EMBL/GenBank/DDBJ databases">
        <title>The Genome Sequence of Wuchereria bancrofti.</title>
        <authorList>
            <person name="Nutman T.B."/>
            <person name="Fink D.L."/>
            <person name="Russ C."/>
            <person name="Young S."/>
            <person name="Zeng Q."/>
            <person name="Koehrsen M."/>
            <person name="Alvarado L."/>
            <person name="Berlin A."/>
            <person name="Chapman S.B."/>
            <person name="Chen Z."/>
            <person name="Freedman E."/>
            <person name="Gellesch M."/>
            <person name="Goldberg J."/>
            <person name="Griggs A."/>
            <person name="Gujja S."/>
            <person name="Heilman E.R."/>
            <person name="Heiman D."/>
            <person name="Hepburn T."/>
            <person name="Howarth C."/>
            <person name="Jen D."/>
            <person name="Larson L."/>
            <person name="Lewis B."/>
            <person name="Mehta T."/>
            <person name="Park D."/>
            <person name="Pearson M."/>
            <person name="Roberts A."/>
            <person name="Saif S."/>
            <person name="Shea T."/>
            <person name="Shenoy N."/>
            <person name="Sisk P."/>
            <person name="Stolte C."/>
            <person name="Sykes S."/>
            <person name="Walk T."/>
            <person name="White J."/>
            <person name="Yandava C."/>
            <person name="Haas B."/>
            <person name="Henn M.R."/>
            <person name="Nusbaum C."/>
            <person name="Birren B."/>
        </authorList>
    </citation>
    <scope>NUCLEOTIDE SEQUENCE [LARGE SCALE GENOMIC DNA]</scope>
    <source>
        <strain evidence="3">NA</strain>
    </source>
</reference>
<name>J9AWG2_WUCBA</name>
<dbReference type="EMBL" id="UYWW01001397">
    <property type="protein sequence ID" value="VDM10434.1"/>
    <property type="molecule type" value="Genomic_DNA"/>
</dbReference>
<keyword evidence="4" id="KW-1185">Reference proteome</keyword>
<evidence type="ECO:0000313" key="2">
    <source>
        <dbReference type="EMBL" id="VDM10434.1"/>
    </source>
</evidence>
<proteinExistence type="predicted"/>
<sequence>MIDSNWYNHWYSLNSQGDNRTKSSVDWTTIERISSEIDLCWIKWQEISLILIATILCYVQHLLQYLQSMVKANEIMTEKLHEPYHANHNPFFYKNCHWP</sequence>
<dbReference type="Proteomes" id="UP000270924">
    <property type="component" value="Unassembled WGS sequence"/>
</dbReference>
<dbReference type="AlphaFoldDB" id="J9AWG2"/>
<evidence type="ECO:0000313" key="1">
    <source>
        <dbReference type="EMBL" id="EJW78910.1"/>
    </source>
</evidence>
<organism evidence="1 3">
    <name type="scientific">Wuchereria bancrofti</name>
    <dbReference type="NCBI Taxonomy" id="6293"/>
    <lineage>
        <taxon>Eukaryota</taxon>
        <taxon>Metazoa</taxon>
        <taxon>Ecdysozoa</taxon>
        <taxon>Nematoda</taxon>
        <taxon>Chromadorea</taxon>
        <taxon>Rhabditida</taxon>
        <taxon>Spirurina</taxon>
        <taxon>Spiruromorpha</taxon>
        <taxon>Filarioidea</taxon>
        <taxon>Onchocercidae</taxon>
        <taxon>Wuchereria</taxon>
    </lineage>
</organism>
<dbReference type="InParanoid" id="J9AWG2"/>
<evidence type="ECO:0000313" key="3">
    <source>
        <dbReference type="Proteomes" id="UP000004810"/>
    </source>
</evidence>
<accession>J9AWG2</accession>
<reference evidence="2 4" key="3">
    <citation type="submission" date="2018-11" db="EMBL/GenBank/DDBJ databases">
        <authorList>
            <consortium name="Pathogen Informatics"/>
        </authorList>
    </citation>
    <scope>NUCLEOTIDE SEQUENCE [LARGE SCALE GENOMIC DNA]</scope>
</reference>